<name>A0ABV8FWS3_9ACTN</name>
<evidence type="ECO:0000256" key="8">
    <source>
        <dbReference type="ARBA" id="ARBA00049902"/>
    </source>
</evidence>
<feature type="transmembrane region" description="Helical" evidence="9">
    <location>
        <begin position="20"/>
        <end position="40"/>
    </location>
</feature>
<sequence>MTAPARSYLTRVTAAFPRRLDRTLVTCVAALSVTGLVLVWAATSGSGDPAEATGFLERQVAHLIIGATVCLGVASVDYRLPRAYAPVLFVLAAVGLAMVLTPLGAVINGSRSWVVIGGFQVQPGEVAKLALILGVAMLLGEPRDGEFRPTGRDVLFSLAVLAVPLGLIMAQPDLGTGMVLGSVYLAMLALSGAPARWIGGLMACGVAGVVAVWWFGLLKEYQLARFTSFIDPAADPQGTGYNANQAQIAVGSGGLSGSGLFQGEHTSGKFVPEQHTDFIFTVAGEELGFIGGTAILVLLGLVVWRVLRVAIGCEDPYGRLVCVGVATWMCFQTFINIGMTLGIMPITGLPLPFVSYGGTATIANLTAIGLVLGINARERGYA</sequence>
<keyword evidence="11" id="KW-1185">Reference proteome</keyword>
<proteinExistence type="predicted"/>
<evidence type="ECO:0000256" key="2">
    <source>
        <dbReference type="ARBA" id="ARBA00004752"/>
    </source>
</evidence>
<evidence type="ECO:0000256" key="1">
    <source>
        <dbReference type="ARBA" id="ARBA00004141"/>
    </source>
</evidence>
<evidence type="ECO:0000256" key="9">
    <source>
        <dbReference type="SAM" id="Phobius"/>
    </source>
</evidence>
<dbReference type="EMBL" id="JBHSBH010000015">
    <property type="protein sequence ID" value="MFC3999207.1"/>
    <property type="molecule type" value="Genomic_DNA"/>
</dbReference>
<feature type="transmembrane region" description="Helical" evidence="9">
    <location>
        <begin position="87"/>
        <end position="107"/>
    </location>
</feature>
<keyword evidence="4" id="KW-0133">Cell shape</keyword>
<evidence type="ECO:0000313" key="11">
    <source>
        <dbReference type="Proteomes" id="UP001595847"/>
    </source>
</evidence>
<dbReference type="Pfam" id="PF01098">
    <property type="entry name" value="FTSW_RODA_SPOVE"/>
    <property type="match status" value="1"/>
</dbReference>
<evidence type="ECO:0000256" key="6">
    <source>
        <dbReference type="ARBA" id="ARBA00023136"/>
    </source>
</evidence>
<feature type="transmembrane region" description="Helical" evidence="9">
    <location>
        <begin position="287"/>
        <end position="307"/>
    </location>
</feature>
<feature type="transmembrane region" description="Helical" evidence="9">
    <location>
        <begin position="319"/>
        <end position="341"/>
    </location>
</feature>
<dbReference type="InterPro" id="IPR011923">
    <property type="entry name" value="RodA/MrdB"/>
</dbReference>
<dbReference type="InterPro" id="IPR018365">
    <property type="entry name" value="Cell_cycle_FtsW-rel_CS"/>
</dbReference>
<comment type="caution">
    <text evidence="10">The sequence shown here is derived from an EMBL/GenBank/DDBJ whole genome shotgun (WGS) entry which is preliminary data.</text>
</comment>
<feature type="transmembrane region" description="Helical" evidence="9">
    <location>
        <begin position="113"/>
        <end position="139"/>
    </location>
</feature>
<evidence type="ECO:0000256" key="7">
    <source>
        <dbReference type="ARBA" id="ARBA00044770"/>
    </source>
</evidence>
<dbReference type="PROSITE" id="PS00428">
    <property type="entry name" value="FTSW_RODA_SPOVE"/>
    <property type="match status" value="1"/>
</dbReference>
<evidence type="ECO:0000256" key="3">
    <source>
        <dbReference type="ARBA" id="ARBA00022692"/>
    </source>
</evidence>
<organism evidence="10 11">
    <name type="scientific">Nocardiopsis sediminis</name>
    <dbReference type="NCBI Taxonomy" id="1778267"/>
    <lineage>
        <taxon>Bacteria</taxon>
        <taxon>Bacillati</taxon>
        <taxon>Actinomycetota</taxon>
        <taxon>Actinomycetes</taxon>
        <taxon>Streptosporangiales</taxon>
        <taxon>Nocardiopsidaceae</taxon>
        <taxon>Nocardiopsis</taxon>
    </lineage>
</organism>
<dbReference type="PANTHER" id="PTHR30474:SF14">
    <property type="entry name" value="CELL CYCLE PROTEIN"/>
    <property type="match status" value="1"/>
</dbReference>
<keyword evidence="3 9" id="KW-0812">Transmembrane</keyword>
<comment type="subcellular location">
    <subcellularLocation>
        <location evidence="1">Membrane</location>
        <topology evidence="1">Multi-pass membrane protein</topology>
    </subcellularLocation>
</comment>
<feature type="transmembrane region" description="Helical" evidence="9">
    <location>
        <begin position="151"/>
        <end position="168"/>
    </location>
</feature>
<dbReference type="Proteomes" id="UP001595847">
    <property type="component" value="Unassembled WGS sequence"/>
</dbReference>
<protein>
    <recommendedName>
        <fullName evidence="7">peptidoglycan glycosyltransferase</fullName>
        <ecNumber evidence="7">2.4.99.28</ecNumber>
    </recommendedName>
</protein>
<evidence type="ECO:0000256" key="5">
    <source>
        <dbReference type="ARBA" id="ARBA00022989"/>
    </source>
</evidence>
<accession>A0ABV8FWS3</accession>
<evidence type="ECO:0000313" key="10">
    <source>
        <dbReference type="EMBL" id="MFC3999207.1"/>
    </source>
</evidence>
<feature type="transmembrane region" description="Helical" evidence="9">
    <location>
        <begin position="174"/>
        <end position="190"/>
    </location>
</feature>
<feature type="transmembrane region" description="Helical" evidence="9">
    <location>
        <begin position="60"/>
        <end position="80"/>
    </location>
</feature>
<dbReference type="EC" id="2.4.99.28" evidence="7"/>
<comment type="catalytic activity">
    <reaction evidence="8">
        <text>[GlcNAc-(1-&gt;4)-Mur2Ac(oyl-L-Ala-gamma-D-Glu-L-Lys-D-Ala-D-Ala)](n)-di-trans,octa-cis-undecaprenyl diphosphate + beta-D-GlcNAc-(1-&gt;4)-Mur2Ac(oyl-L-Ala-gamma-D-Glu-L-Lys-D-Ala-D-Ala)-di-trans,octa-cis-undecaprenyl diphosphate = [GlcNAc-(1-&gt;4)-Mur2Ac(oyl-L-Ala-gamma-D-Glu-L-Lys-D-Ala-D-Ala)](n+1)-di-trans,octa-cis-undecaprenyl diphosphate + di-trans,octa-cis-undecaprenyl diphosphate + H(+)</text>
        <dbReference type="Rhea" id="RHEA:23708"/>
        <dbReference type="Rhea" id="RHEA-COMP:9602"/>
        <dbReference type="Rhea" id="RHEA-COMP:9603"/>
        <dbReference type="ChEBI" id="CHEBI:15378"/>
        <dbReference type="ChEBI" id="CHEBI:58405"/>
        <dbReference type="ChEBI" id="CHEBI:60033"/>
        <dbReference type="ChEBI" id="CHEBI:78435"/>
        <dbReference type="EC" id="2.4.99.28"/>
    </reaction>
</comment>
<feature type="transmembrane region" description="Helical" evidence="9">
    <location>
        <begin position="197"/>
        <end position="216"/>
    </location>
</feature>
<keyword evidence="6 9" id="KW-0472">Membrane</keyword>
<reference evidence="11" key="1">
    <citation type="journal article" date="2019" name="Int. J. Syst. Evol. Microbiol.">
        <title>The Global Catalogue of Microorganisms (GCM) 10K type strain sequencing project: providing services to taxonomists for standard genome sequencing and annotation.</title>
        <authorList>
            <consortium name="The Broad Institute Genomics Platform"/>
            <consortium name="The Broad Institute Genome Sequencing Center for Infectious Disease"/>
            <person name="Wu L."/>
            <person name="Ma J."/>
        </authorList>
    </citation>
    <scope>NUCLEOTIDE SEQUENCE [LARGE SCALE GENOMIC DNA]</scope>
    <source>
        <strain evidence="11">TBRC 1826</strain>
    </source>
</reference>
<keyword evidence="5 9" id="KW-1133">Transmembrane helix</keyword>
<comment type="pathway">
    <text evidence="2">Cell wall biogenesis; peptidoglycan biosynthesis.</text>
</comment>
<gene>
    <name evidence="10" type="primary">rodA</name>
    <name evidence="10" type="ORF">ACFOVU_25040</name>
</gene>
<evidence type="ECO:0000256" key="4">
    <source>
        <dbReference type="ARBA" id="ARBA00022960"/>
    </source>
</evidence>
<dbReference type="PANTHER" id="PTHR30474">
    <property type="entry name" value="CELL CYCLE PROTEIN"/>
    <property type="match status" value="1"/>
</dbReference>
<dbReference type="NCBIfam" id="TIGR02210">
    <property type="entry name" value="rodA_shape"/>
    <property type="match status" value="1"/>
</dbReference>
<dbReference type="RefSeq" id="WP_378537501.1">
    <property type="nucleotide sequence ID" value="NZ_JBHSBH010000015.1"/>
</dbReference>
<feature type="transmembrane region" description="Helical" evidence="9">
    <location>
        <begin position="353"/>
        <end position="374"/>
    </location>
</feature>
<dbReference type="InterPro" id="IPR001182">
    <property type="entry name" value="FtsW/RodA"/>
</dbReference>